<name>A0A4R5QJ49_9PROT</name>
<dbReference type="OrthoDB" id="7236767at2"/>
<keyword evidence="3" id="KW-1185">Reference proteome</keyword>
<dbReference type="InterPro" id="IPR036397">
    <property type="entry name" value="RNaseH_sf"/>
</dbReference>
<feature type="domain" description="Integrase catalytic" evidence="1">
    <location>
        <begin position="40"/>
        <end position="207"/>
    </location>
</feature>
<dbReference type="GO" id="GO:0015074">
    <property type="term" value="P:DNA integration"/>
    <property type="evidence" value="ECO:0007669"/>
    <property type="project" value="InterPro"/>
</dbReference>
<evidence type="ECO:0000313" key="2">
    <source>
        <dbReference type="EMBL" id="TDH62691.1"/>
    </source>
</evidence>
<dbReference type="InterPro" id="IPR012337">
    <property type="entry name" value="RNaseH-like_sf"/>
</dbReference>
<comment type="caution">
    <text evidence="2">The sequence shown here is derived from an EMBL/GenBank/DDBJ whole genome shotgun (WGS) entry which is preliminary data.</text>
</comment>
<dbReference type="Pfam" id="PF13683">
    <property type="entry name" value="rve_3"/>
    <property type="match status" value="1"/>
</dbReference>
<reference evidence="2 3" key="1">
    <citation type="journal article" date="2016" name="J. Microbiol.">
        <title>Dankookia rubra gen. nov., sp. nov., an alphaproteobacterium isolated from sediment of a shallow stream.</title>
        <authorList>
            <person name="Kim W.H."/>
            <person name="Kim D.H."/>
            <person name="Kang K."/>
            <person name="Ahn T.Y."/>
        </authorList>
    </citation>
    <scope>NUCLEOTIDE SEQUENCE [LARGE SCALE GENOMIC DNA]</scope>
    <source>
        <strain evidence="2 3">JCM30602</strain>
    </source>
</reference>
<dbReference type="GO" id="GO:0003676">
    <property type="term" value="F:nucleic acid binding"/>
    <property type="evidence" value="ECO:0007669"/>
    <property type="project" value="InterPro"/>
</dbReference>
<proteinExistence type="predicted"/>
<dbReference type="InterPro" id="IPR001584">
    <property type="entry name" value="Integrase_cat-core"/>
</dbReference>
<dbReference type="EMBL" id="SMSJ01000009">
    <property type="protein sequence ID" value="TDH62691.1"/>
    <property type="molecule type" value="Genomic_DNA"/>
</dbReference>
<dbReference type="Pfam" id="PF00665">
    <property type="entry name" value="rve"/>
    <property type="match status" value="1"/>
</dbReference>
<dbReference type="AlphaFoldDB" id="A0A4R5QJ49"/>
<dbReference type="Proteomes" id="UP000295096">
    <property type="component" value="Unassembled WGS sequence"/>
</dbReference>
<accession>A0A4R5QJ49</accession>
<sequence>MLERLRGEDSIAAHRLLSAHTLIASPVLIVVDAADEFHTTTTAPHQLWQTGFAYLKVIGWGGFYLPSVLNDFSRTVMAWKLCTAMVPRDVTDTLELALAASGCAQARVRHRPRLLSDNGLSTIIRDLADWLASPPAKDIRGALCYPQTQRKIERWHKTLQNRLRLEHSYLPGELEVRLEALADHDNHRRAHESLGNRTPTDVYFGRGQAILSEHARITWPTIQQRRLPHQQQAT</sequence>
<evidence type="ECO:0000259" key="1">
    <source>
        <dbReference type="PROSITE" id="PS50994"/>
    </source>
</evidence>
<evidence type="ECO:0000313" key="3">
    <source>
        <dbReference type="Proteomes" id="UP000295096"/>
    </source>
</evidence>
<dbReference type="Gene3D" id="3.30.420.10">
    <property type="entry name" value="Ribonuclease H-like superfamily/Ribonuclease H"/>
    <property type="match status" value="1"/>
</dbReference>
<dbReference type="PROSITE" id="PS50994">
    <property type="entry name" value="INTEGRASE"/>
    <property type="match status" value="1"/>
</dbReference>
<dbReference type="SUPFAM" id="SSF53098">
    <property type="entry name" value="Ribonuclease H-like"/>
    <property type="match status" value="1"/>
</dbReference>
<organism evidence="2 3">
    <name type="scientific">Dankookia rubra</name>
    <dbReference type="NCBI Taxonomy" id="1442381"/>
    <lineage>
        <taxon>Bacteria</taxon>
        <taxon>Pseudomonadati</taxon>
        <taxon>Pseudomonadota</taxon>
        <taxon>Alphaproteobacteria</taxon>
        <taxon>Acetobacterales</taxon>
        <taxon>Roseomonadaceae</taxon>
        <taxon>Dankookia</taxon>
    </lineage>
</organism>
<protein>
    <submittedName>
        <fullName evidence="2">Transposase</fullName>
    </submittedName>
</protein>
<gene>
    <name evidence="2" type="ORF">E2C06_09810</name>
</gene>